<keyword evidence="4 6" id="KW-0418">Kinase</keyword>
<dbReference type="GO" id="GO:0042732">
    <property type="term" value="P:D-xylose metabolic process"/>
    <property type="evidence" value="ECO:0007669"/>
    <property type="project" value="UniProtKB-KW"/>
</dbReference>
<organism evidence="9 10">
    <name type="scientific">Deinococcus yavapaiensis KR-236</name>
    <dbReference type="NCBI Taxonomy" id="694435"/>
    <lineage>
        <taxon>Bacteria</taxon>
        <taxon>Thermotogati</taxon>
        <taxon>Deinococcota</taxon>
        <taxon>Deinococci</taxon>
        <taxon>Deinococcales</taxon>
        <taxon>Deinococcaceae</taxon>
        <taxon>Deinococcus</taxon>
    </lineage>
</organism>
<comment type="similarity">
    <text evidence="1 6">Belongs to the FGGY kinase family.</text>
</comment>
<dbReference type="OrthoDB" id="9805576at2"/>
<evidence type="ECO:0000259" key="7">
    <source>
        <dbReference type="Pfam" id="PF00370"/>
    </source>
</evidence>
<dbReference type="AlphaFoldDB" id="A0A318S063"/>
<reference evidence="9 10" key="1">
    <citation type="submission" date="2018-06" db="EMBL/GenBank/DDBJ databases">
        <title>Genomic Encyclopedia of Type Strains, Phase IV (KMG-IV): sequencing the most valuable type-strain genomes for metagenomic binning, comparative biology and taxonomic classification.</title>
        <authorList>
            <person name="Goeker M."/>
        </authorList>
    </citation>
    <scope>NUCLEOTIDE SEQUENCE [LARGE SCALE GENOMIC DNA]</scope>
    <source>
        <strain evidence="9 10">DSM 18048</strain>
    </source>
</reference>
<dbReference type="EC" id="2.7.1.17" evidence="6"/>
<dbReference type="InterPro" id="IPR043129">
    <property type="entry name" value="ATPase_NBD"/>
</dbReference>
<dbReference type="SUPFAM" id="SSF53067">
    <property type="entry name" value="Actin-like ATPase domain"/>
    <property type="match status" value="2"/>
</dbReference>
<dbReference type="PIRSF" id="PIRSF000538">
    <property type="entry name" value="GlpK"/>
    <property type="match status" value="1"/>
</dbReference>
<dbReference type="RefSeq" id="WP_110888959.1">
    <property type="nucleotide sequence ID" value="NZ_QJSX01000031.1"/>
</dbReference>
<dbReference type="Pfam" id="PF02782">
    <property type="entry name" value="FGGY_C"/>
    <property type="match status" value="1"/>
</dbReference>
<evidence type="ECO:0000256" key="5">
    <source>
        <dbReference type="ARBA" id="ARBA00022840"/>
    </source>
</evidence>
<evidence type="ECO:0000256" key="4">
    <source>
        <dbReference type="ARBA" id="ARBA00022777"/>
    </source>
</evidence>
<keyword evidence="6" id="KW-0119">Carbohydrate metabolism</keyword>
<dbReference type="InterPro" id="IPR006000">
    <property type="entry name" value="Xylulokinase"/>
</dbReference>
<evidence type="ECO:0000256" key="3">
    <source>
        <dbReference type="ARBA" id="ARBA00022741"/>
    </source>
</evidence>
<evidence type="ECO:0000256" key="2">
    <source>
        <dbReference type="ARBA" id="ARBA00022679"/>
    </source>
</evidence>
<sequence length="478" mass="51160">MYLGLDLGTASVKAALFDADGRLARTVARAYDVRAPMPNQAESDPQAWWIAVGQAVRTLLDDDAKSVHALGLSGQMHGVVLCDAEGEALRPAILWADARSTAELRAYDAVPDVRRTELRNPITTGMAGPTLLWLRQHEASLYGRARFALQPKDWLRLRLTGEAFAEPSDASGTLLYDLERDTWHAALVEALGLRLDLLAPLVPSSATAGFLSSRAAKYLGLPSGLPVAAGAADTAAALLGTGITAGQLQLTIGTGAQVVRAEASLPASRPALHVFRSSNHEGWYTLAAVQNAGLALEWARRTLHLDWTEFYEAAQQSEPGARGLTFLPYMTGDRTPHLDPQARGGWIGAGLEHDASHLARSAFEGVALSIRDAVRLLTSSTPGTLRLAGGGSLHPWWRQLLADILQSVLEIVDVPVASAYGAALLAQAAETGRGPRTSIVSVRSIIEPRADAHMQALADATERFSAAYTALRPWFSRR</sequence>
<dbReference type="Gene3D" id="3.30.420.40">
    <property type="match status" value="2"/>
</dbReference>
<dbReference type="PANTHER" id="PTHR43095:SF5">
    <property type="entry name" value="XYLULOSE KINASE"/>
    <property type="match status" value="1"/>
</dbReference>
<name>A0A318S063_9DEIO</name>
<dbReference type="PANTHER" id="PTHR43095">
    <property type="entry name" value="SUGAR KINASE"/>
    <property type="match status" value="1"/>
</dbReference>
<dbReference type="GO" id="GO:0005524">
    <property type="term" value="F:ATP binding"/>
    <property type="evidence" value="ECO:0007669"/>
    <property type="project" value="UniProtKB-KW"/>
</dbReference>
<dbReference type="InterPro" id="IPR000577">
    <property type="entry name" value="Carb_kinase_FGGY"/>
</dbReference>
<accession>A0A318S063</accession>
<proteinExistence type="inferred from homology"/>
<dbReference type="GO" id="GO:0005997">
    <property type="term" value="P:xylulose metabolic process"/>
    <property type="evidence" value="ECO:0007669"/>
    <property type="project" value="InterPro"/>
</dbReference>
<protein>
    <recommendedName>
        <fullName evidence="6">Xylulose kinase</fullName>
        <shortName evidence="6">Xylulokinase</shortName>
        <ecNumber evidence="6">2.7.1.17</ecNumber>
    </recommendedName>
</protein>
<keyword evidence="2 6" id="KW-0808">Transferase</keyword>
<comment type="caution">
    <text evidence="9">The sequence shown here is derived from an EMBL/GenBank/DDBJ whole genome shotgun (WGS) entry which is preliminary data.</text>
</comment>
<keyword evidence="10" id="KW-1185">Reference proteome</keyword>
<evidence type="ECO:0000256" key="1">
    <source>
        <dbReference type="ARBA" id="ARBA00009156"/>
    </source>
</evidence>
<keyword evidence="5 6" id="KW-0067">ATP-binding</keyword>
<evidence type="ECO:0000313" key="9">
    <source>
        <dbReference type="EMBL" id="PYE48338.1"/>
    </source>
</evidence>
<feature type="domain" description="Carbohydrate kinase FGGY C-terminal" evidence="8">
    <location>
        <begin position="250"/>
        <end position="429"/>
    </location>
</feature>
<gene>
    <name evidence="6" type="primary">xylB</name>
    <name evidence="9" type="ORF">DES52_1318</name>
</gene>
<dbReference type="EMBL" id="QJSX01000031">
    <property type="protein sequence ID" value="PYE48338.1"/>
    <property type="molecule type" value="Genomic_DNA"/>
</dbReference>
<dbReference type="GO" id="GO:0004856">
    <property type="term" value="F:D-xylulokinase activity"/>
    <property type="evidence" value="ECO:0007669"/>
    <property type="project" value="UniProtKB-EC"/>
</dbReference>
<evidence type="ECO:0000313" key="10">
    <source>
        <dbReference type="Proteomes" id="UP000248326"/>
    </source>
</evidence>
<feature type="domain" description="Carbohydrate kinase FGGY N-terminal" evidence="7">
    <location>
        <begin position="1"/>
        <end position="240"/>
    </location>
</feature>
<dbReference type="Proteomes" id="UP000248326">
    <property type="component" value="Unassembled WGS sequence"/>
</dbReference>
<keyword evidence="3 6" id="KW-0547">Nucleotide-binding</keyword>
<evidence type="ECO:0000256" key="6">
    <source>
        <dbReference type="RuleBase" id="RU364073"/>
    </source>
</evidence>
<dbReference type="InterPro" id="IPR050406">
    <property type="entry name" value="FGGY_Carb_Kinase"/>
</dbReference>
<dbReference type="InterPro" id="IPR018484">
    <property type="entry name" value="FGGY_N"/>
</dbReference>
<evidence type="ECO:0000259" key="8">
    <source>
        <dbReference type="Pfam" id="PF02782"/>
    </source>
</evidence>
<comment type="catalytic activity">
    <reaction evidence="6">
        <text>D-xylulose + ATP = D-xylulose 5-phosphate + ADP + H(+)</text>
        <dbReference type="Rhea" id="RHEA:10964"/>
        <dbReference type="ChEBI" id="CHEBI:15378"/>
        <dbReference type="ChEBI" id="CHEBI:17140"/>
        <dbReference type="ChEBI" id="CHEBI:30616"/>
        <dbReference type="ChEBI" id="CHEBI:57737"/>
        <dbReference type="ChEBI" id="CHEBI:456216"/>
        <dbReference type="EC" id="2.7.1.17"/>
    </reaction>
</comment>
<dbReference type="CDD" id="cd07808">
    <property type="entry name" value="ASKHA_NBD_FGGY_EcXK-like"/>
    <property type="match status" value="1"/>
</dbReference>
<dbReference type="InterPro" id="IPR018485">
    <property type="entry name" value="FGGY_C"/>
</dbReference>
<dbReference type="Pfam" id="PF00370">
    <property type="entry name" value="FGGY_N"/>
    <property type="match status" value="1"/>
</dbReference>
<dbReference type="NCBIfam" id="TIGR01312">
    <property type="entry name" value="XylB"/>
    <property type="match status" value="1"/>
</dbReference>
<keyword evidence="6" id="KW-0859">Xylose metabolism</keyword>